<proteinExistence type="predicted"/>
<dbReference type="InterPro" id="IPR016181">
    <property type="entry name" value="Acyl_CoA_acyltransferase"/>
</dbReference>
<comment type="caution">
    <text evidence="3">The sequence shown here is derived from an EMBL/GenBank/DDBJ whole genome shotgun (WGS) entry which is preliminary data.</text>
</comment>
<keyword evidence="4" id="KW-1185">Reference proteome</keyword>
<dbReference type="Pfam" id="PF13302">
    <property type="entry name" value="Acetyltransf_3"/>
    <property type="match status" value="1"/>
</dbReference>
<keyword evidence="3" id="KW-0808">Transferase</keyword>
<evidence type="ECO:0000313" key="3">
    <source>
        <dbReference type="EMBL" id="KAF5669117.1"/>
    </source>
</evidence>
<dbReference type="SUPFAM" id="SSF55729">
    <property type="entry name" value="Acyl-CoA N-acyltransferases (Nat)"/>
    <property type="match status" value="1"/>
</dbReference>
<organism evidence="3 4">
    <name type="scientific">Fusarium heterosporum</name>
    <dbReference type="NCBI Taxonomy" id="42747"/>
    <lineage>
        <taxon>Eukaryota</taxon>
        <taxon>Fungi</taxon>
        <taxon>Dikarya</taxon>
        <taxon>Ascomycota</taxon>
        <taxon>Pezizomycotina</taxon>
        <taxon>Sordariomycetes</taxon>
        <taxon>Hypocreomycetidae</taxon>
        <taxon>Hypocreales</taxon>
        <taxon>Nectriaceae</taxon>
        <taxon>Fusarium</taxon>
        <taxon>Fusarium heterosporum species complex</taxon>
    </lineage>
</organism>
<dbReference type="Gene3D" id="3.40.630.30">
    <property type="match status" value="1"/>
</dbReference>
<feature type="region of interest" description="Disordered" evidence="1">
    <location>
        <begin position="1"/>
        <end position="23"/>
    </location>
</feature>
<accession>A0A8H5TGJ3</accession>
<reference evidence="3 4" key="1">
    <citation type="submission" date="2020-05" db="EMBL/GenBank/DDBJ databases">
        <title>Identification and distribution of gene clusters putatively required for synthesis of sphingolipid metabolism inhibitors in phylogenetically diverse species of the filamentous fungus Fusarium.</title>
        <authorList>
            <person name="Kim H.-S."/>
            <person name="Busman M."/>
            <person name="Brown D.W."/>
            <person name="Divon H."/>
            <person name="Uhlig S."/>
            <person name="Proctor R.H."/>
        </authorList>
    </citation>
    <scope>NUCLEOTIDE SEQUENCE [LARGE SCALE GENOMIC DNA]</scope>
    <source>
        <strain evidence="3 4">NRRL 20693</strain>
    </source>
</reference>
<dbReference type="PANTHER" id="PTHR43792">
    <property type="entry name" value="GNAT FAMILY, PUTATIVE (AFU_ORTHOLOGUE AFUA_3G00765)-RELATED-RELATED"/>
    <property type="match status" value="1"/>
</dbReference>
<sequence length="214" mass="24141">MDGTSSTQTSSTHSSSTQTVSTTGPDFEDFACLPFPIYTQRLVIRRIETTDQEAAGHMIAEEKNAMIQWAATTEPPDDLDMILDRFTSDLTDIFLGIFLKDGEEELIGMGGIFTSVGQWSEVHYVLKEKHWGHGYCSEFVKALLEMWWNLPRDEREVDCPTMLYTGDSEQKELLIATPLPGNSRSKKVLEKAGFHFRGLLDGREVWSATSNNEH</sequence>
<dbReference type="InterPro" id="IPR000182">
    <property type="entry name" value="GNAT_dom"/>
</dbReference>
<feature type="domain" description="N-acetyltransferase" evidence="2">
    <location>
        <begin position="41"/>
        <end position="195"/>
    </location>
</feature>
<dbReference type="EMBL" id="JAAGWQ010000086">
    <property type="protein sequence ID" value="KAF5669117.1"/>
    <property type="molecule type" value="Genomic_DNA"/>
</dbReference>
<name>A0A8H5TGJ3_FUSHE</name>
<dbReference type="OrthoDB" id="4072826at2759"/>
<dbReference type="GO" id="GO:0016747">
    <property type="term" value="F:acyltransferase activity, transferring groups other than amino-acyl groups"/>
    <property type="evidence" value="ECO:0007669"/>
    <property type="project" value="InterPro"/>
</dbReference>
<dbReference type="InterPro" id="IPR051531">
    <property type="entry name" value="N-acetyltransferase"/>
</dbReference>
<gene>
    <name evidence="3" type="ORF">FHETE_5074</name>
</gene>
<protein>
    <submittedName>
        <fullName evidence="3">GCN5-related n-acetyltransferase (GNAT) domain-containing protein</fullName>
    </submittedName>
</protein>
<dbReference type="AlphaFoldDB" id="A0A8H5TGJ3"/>
<evidence type="ECO:0000256" key="1">
    <source>
        <dbReference type="SAM" id="MobiDB-lite"/>
    </source>
</evidence>
<dbReference type="PANTHER" id="PTHR43792:SF1">
    <property type="entry name" value="N-ACETYLTRANSFERASE DOMAIN-CONTAINING PROTEIN"/>
    <property type="match status" value="1"/>
</dbReference>
<evidence type="ECO:0000259" key="2">
    <source>
        <dbReference type="Pfam" id="PF13302"/>
    </source>
</evidence>
<evidence type="ECO:0000313" key="4">
    <source>
        <dbReference type="Proteomes" id="UP000567885"/>
    </source>
</evidence>
<dbReference type="Proteomes" id="UP000567885">
    <property type="component" value="Unassembled WGS sequence"/>
</dbReference>